<dbReference type="KEGG" id="aori:SD37_21195"/>
<evidence type="ECO:0000313" key="3">
    <source>
        <dbReference type="Proteomes" id="UP000093695"/>
    </source>
</evidence>
<evidence type="ECO:0000256" key="1">
    <source>
        <dbReference type="SAM" id="Phobius"/>
    </source>
</evidence>
<dbReference type="STRING" id="31958.SD37_21195"/>
<dbReference type="RefSeq" id="WP_044851905.1">
    <property type="nucleotide sequence ID" value="NZ_CP016174.1"/>
</dbReference>
<evidence type="ECO:0008006" key="4">
    <source>
        <dbReference type="Google" id="ProtNLM"/>
    </source>
</evidence>
<feature type="transmembrane region" description="Helical" evidence="1">
    <location>
        <begin position="88"/>
        <end position="106"/>
    </location>
</feature>
<proteinExistence type="predicted"/>
<feature type="transmembrane region" description="Helical" evidence="1">
    <location>
        <begin position="53"/>
        <end position="76"/>
    </location>
</feature>
<organism evidence="2 3">
    <name type="scientific">Amycolatopsis orientalis</name>
    <name type="common">Nocardia orientalis</name>
    <dbReference type="NCBI Taxonomy" id="31958"/>
    <lineage>
        <taxon>Bacteria</taxon>
        <taxon>Bacillati</taxon>
        <taxon>Actinomycetota</taxon>
        <taxon>Actinomycetes</taxon>
        <taxon>Pseudonocardiales</taxon>
        <taxon>Pseudonocardiaceae</taxon>
        <taxon>Amycolatopsis</taxon>
    </lineage>
</organism>
<feature type="transmembrane region" description="Helical" evidence="1">
    <location>
        <begin position="126"/>
        <end position="143"/>
    </location>
</feature>
<keyword evidence="1" id="KW-1133">Transmembrane helix</keyword>
<reference evidence="2 3" key="1">
    <citation type="journal article" date="2015" name="Genome Announc.">
        <title>Draft Genome Sequence of Norvancomycin-Producing Strain Amycolatopsis orientalis CPCC200066.</title>
        <authorList>
            <person name="Lei X."/>
            <person name="Yuan F."/>
            <person name="Shi Y."/>
            <person name="Li X."/>
            <person name="Wang L."/>
            <person name="Hong B."/>
        </authorList>
    </citation>
    <scope>NUCLEOTIDE SEQUENCE [LARGE SCALE GENOMIC DNA]</scope>
    <source>
        <strain evidence="2 3">B-37</strain>
    </source>
</reference>
<keyword evidence="3" id="KW-1185">Reference proteome</keyword>
<keyword evidence="1" id="KW-0812">Transmembrane</keyword>
<accession>A0A193C0I4</accession>
<dbReference type="Pfam" id="PF14325">
    <property type="entry name" value="DUF4383"/>
    <property type="match status" value="1"/>
</dbReference>
<protein>
    <recommendedName>
        <fullName evidence="4">DUF4383 domain-containing protein</fullName>
    </recommendedName>
</protein>
<dbReference type="AlphaFoldDB" id="A0A193C0I4"/>
<name>A0A193C0I4_AMYOR</name>
<sequence>MSASPTKVTRSPRQLFAAVVGLVFLLVGVLGFIPGVTTNYDQLGGAGHESGALLLGVFQVSILHNLVHVAFGLAGLAMARTAGSAKGFLVGGGVIYLVLWLYGLLIDHGSTANFVPVNGADNWLHLVLGLGMVALGVIPVSSARSA</sequence>
<gene>
    <name evidence="2" type="ORF">SD37_21195</name>
</gene>
<keyword evidence="1" id="KW-0472">Membrane</keyword>
<dbReference type="Proteomes" id="UP000093695">
    <property type="component" value="Chromosome"/>
</dbReference>
<dbReference type="eggNOG" id="ENOG5031AT3">
    <property type="taxonomic scope" value="Bacteria"/>
</dbReference>
<dbReference type="EMBL" id="CP016174">
    <property type="protein sequence ID" value="ANN17913.1"/>
    <property type="molecule type" value="Genomic_DNA"/>
</dbReference>
<evidence type="ECO:0000313" key="2">
    <source>
        <dbReference type="EMBL" id="ANN17913.1"/>
    </source>
</evidence>
<feature type="transmembrane region" description="Helical" evidence="1">
    <location>
        <begin position="15"/>
        <end position="33"/>
    </location>
</feature>